<dbReference type="EMBL" id="JACDXX010000019">
    <property type="protein sequence ID" value="MCB5411739.1"/>
    <property type="molecule type" value="Genomic_DNA"/>
</dbReference>
<protein>
    <submittedName>
        <fullName evidence="1">DotI/IcmL/TraM family protein</fullName>
    </submittedName>
</protein>
<accession>A0ABS8CQS9</accession>
<dbReference type="Pfam" id="PF11393">
    <property type="entry name" value="T4BSS_DotI_IcmL"/>
    <property type="match status" value="1"/>
</dbReference>
<dbReference type="CDD" id="cd16385">
    <property type="entry name" value="IcmL"/>
    <property type="match status" value="1"/>
</dbReference>
<evidence type="ECO:0000313" key="1">
    <source>
        <dbReference type="EMBL" id="MCB5411739.1"/>
    </source>
</evidence>
<dbReference type="Proteomes" id="UP001198571">
    <property type="component" value="Unassembled WGS sequence"/>
</dbReference>
<organism evidence="1 2">
    <name type="scientific">Pseudogemmobacter faecipullorum</name>
    <dbReference type="NCBI Taxonomy" id="2755041"/>
    <lineage>
        <taxon>Bacteria</taxon>
        <taxon>Pseudomonadati</taxon>
        <taxon>Pseudomonadota</taxon>
        <taxon>Alphaproteobacteria</taxon>
        <taxon>Rhodobacterales</taxon>
        <taxon>Paracoccaceae</taxon>
        <taxon>Pseudogemmobacter</taxon>
    </lineage>
</organism>
<name>A0ABS8CQS9_9RHOB</name>
<evidence type="ECO:0000313" key="2">
    <source>
        <dbReference type="Proteomes" id="UP001198571"/>
    </source>
</evidence>
<comment type="caution">
    <text evidence="1">The sequence shown here is derived from an EMBL/GenBank/DDBJ whole genome shotgun (WGS) entry which is preliminary data.</text>
</comment>
<reference evidence="1 2" key="1">
    <citation type="submission" date="2020-07" db="EMBL/GenBank/DDBJ databases">
        <title>Pseudogemmobacter sp. nov., isolated from poultry manure in Taiwan.</title>
        <authorList>
            <person name="Lin S.-Y."/>
            <person name="Tang Y.-S."/>
            <person name="Young C.-C."/>
        </authorList>
    </citation>
    <scope>NUCLEOTIDE SEQUENCE [LARGE SCALE GENOMIC DNA]</scope>
    <source>
        <strain evidence="1 2">CC-YST710</strain>
    </source>
</reference>
<sequence length="225" mass="24550">MLGALRTTLLIGNAVAIPSALMLGWALTYGVDPVKFNWVTPAASAQATGAPTEFAMACEPRVLDQAIYSRVALAKFAAEAVIELNTFDYLNWDEVLQGAVGRFMIPEAGRTFMYSFERGRLLAGVQRNYLSASARLMEPPVIVSESSVGPVRSWTVQVPFEVFYGTGARTVEGVQHDPKLTQAIVATVKLVEQPPTARNFRGVAVSEFKAQGIPNRTMIERLRAE</sequence>
<gene>
    <name evidence="1" type="ORF">H0485_17235</name>
</gene>
<proteinExistence type="predicted"/>
<keyword evidence="2" id="KW-1185">Reference proteome</keyword>
<dbReference type="RefSeq" id="WP_226937190.1">
    <property type="nucleotide sequence ID" value="NZ_JACDXX010000019.1"/>
</dbReference>
<dbReference type="InterPro" id="IPR021055">
    <property type="entry name" value="T4BSS_IcmL/DotI"/>
</dbReference>